<comment type="similarity">
    <text evidence="1">Belongs to the CoA-transferase III family.</text>
</comment>
<reference evidence="3 4" key="1">
    <citation type="journal article" date="2020" name="ISME J.">
        <title>Uncovering the hidden diversity of litter-decomposition mechanisms in mushroom-forming fungi.</title>
        <authorList>
            <person name="Floudas D."/>
            <person name="Bentzer J."/>
            <person name="Ahren D."/>
            <person name="Johansson T."/>
            <person name="Persson P."/>
            <person name="Tunlid A."/>
        </authorList>
    </citation>
    <scope>NUCLEOTIDE SEQUENCE [LARGE SCALE GENOMIC DNA]</scope>
    <source>
        <strain evidence="3 4">CBS 291.85</strain>
    </source>
</reference>
<dbReference type="PANTHER" id="PTHR48229:SF2">
    <property type="entry name" value="CAIB_BAIF FAMILY PROTEIN"/>
    <property type="match status" value="1"/>
</dbReference>
<dbReference type="PANTHER" id="PTHR48229">
    <property type="entry name" value="CAIB/BAIF FAMILY ENZYME (AFU_ORTHOLOGUE AFUA_1G05360)-RELATED"/>
    <property type="match status" value="1"/>
</dbReference>
<gene>
    <name evidence="3" type="ORF">D9758_008272</name>
</gene>
<dbReference type="SUPFAM" id="SSF89796">
    <property type="entry name" value="CoA-transferase family III (CaiB/BaiF)"/>
    <property type="match status" value="2"/>
</dbReference>
<organism evidence="3 4">
    <name type="scientific">Tetrapyrgos nigripes</name>
    <dbReference type="NCBI Taxonomy" id="182062"/>
    <lineage>
        <taxon>Eukaryota</taxon>
        <taxon>Fungi</taxon>
        <taxon>Dikarya</taxon>
        <taxon>Basidiomycota</taxon>
        <taxon>Agaricomycotina</taxon>
        <taxon>Agaricomycetes</taxon>
        <taxon>Agaricomycetidae</taxon>
        <taxon>Agaricales</taxon>
        <taxon>Marasmiineae</taxon>
        <taxon>Marasmiaceae</taxon>
        <taxon>Tetrapyrgos</taxon>
    </lineage>
</organism>
<feature type="region of interest" description="Disordered" evidence="2">
    <location>
        <begin position="554"/>
        <end position="576"/>
    </location>
</feature>
<evidence type="ECO:0000313" key="4">
    <source>
        <dbReference type="Proteomes" id="UP000559256"/>
    </source>
</evidence>
<keyword evidence="4" id="KW-1185">Reference proteome</keyword>
<sequence length="576" mass="65138">MSNGISICESYSVPAEAKNLLENELINNKLHSSAPPEIHDAYKYIEFKGTDFPSIPINWRFAESMAALRGFEGAMLNVLLHKKYGIPYQRVVVDTDHASLIFMGFRFSEVNPDTEKLTPYDPEFNQKYFPRLIKSPAFYSPVGQKCSNIYRTKDGRYFHTHASLDPIPTMKALGIDPDMKMRIGTNPCDIYAEKVATYNASDLDKYLNDEHRQAATVCLTTEEFLASPHGKANAHVGLFEIHHIPNPKQKPTWWTPVEGKTTPERPLFGLKVIDLTRIIAAPAIGRTLAEQGASVLRITSPNVPDFAELSFELGWGKWNAHLDLKKEEDRQRLRELILDSDVVIDGYRPGVMEKWGFGKEAILKMFEEKEKGIIYAHENCYGWNGPLSYRSGWQQISDAICGVSTEFGRAMGLDEAVTPVFPNSDYSTGVSGAIGILQALIERSEKGGSYVLDVALNYYSQWLINSCKTYHPEVWSKLWSNFNNFVFHHDDSMLVTLPAYFKMLTENPHSSKALLNPEFWEVRKSEGMGKGVTVRAVRPALTFPEGLVKPGFQVGTRRNGRDKPRWPEDLETQIIE</sequence>
<evidence type="ECO:0000256" key="1">
    <source>
        <dbReference type="ARBA" id="ARBA00008383"/>
    </source>
</evidence>
<evidence type="ECO:0000313" key="3">
    <source>
        <dbReference type="EMBL" id="KAF5356539.1"/>
    </source>
</evidence>
<dbReference type="EMBL" id="JAACJM010000054">
    <property type="protein sequence ID" value="KAF5356539.1"/>
    <property type="molecule type" value="Genomic_DNA"/>
</dbReference>
<dbReference type="InterPro" id="IPR052985">
    <property type="entry name" value="CoA-trans_III_biosynth/detox"/>
</dbReference>
<protein>
    <submittedName>
        <fullName evidence="3">Uncharacterized protein</fullName>
    </submittedName>
</protein>
<dbReference type="Pfam" id="PF02515">
    <property type="entry name" value="CoA_transf_3"/>
    <property type="match status" value="1"/>
</dbReference>
<dbReference type="Proteomes" id="UP000559256">
    <property type="component" value="Unassembled WGS sequence"/>
</dbReference>
<dbReference type="AlphaFoldDB" id="A0A8H5G1C5"/>
<dbReference type="InterPro" id="IPR023606">
    <property type="entry name" value="CoA-Trfase_III_dom_1_sf"/>
</dbReference>
<evidence type="ECO:0000256" key="2">
    <source>
        <dbReference type="SAM" id="MobiDB-lite"/>
    </source>
</evidence>
<dbReference type="InterPro" id="IPR003673">
    <property type="entry name" value="CoA-Trfase_fam_III"/>
</dbReference>
<accession>A0A8H5G1C5</accession>
<dbReference type="GO" id="GO:0003824">
    <property type="term" value="F:catalytic activity"/>
    <property type="evidence" value="ECO:0007669"/>
    <property type="project" value="InterPro"/>
</dbReference>
<feature type="compositionally biased region" description="Basic and acidic residues" evidence="2">
    <location>
        <begin position="559"/>
        <end position="568"/>
    </location>
</feature>
<name>A0A8H5G1C5_9AGAR</name>
<dbReference type="OrthoDB" id="2308815at2759"/>
<comment type="caution">
    <text evidence="3">The sequence shown here is derived from an EMBL/GenBank/DDBJ whole genome shotgun (WGS) entry which is preliminary data.</text>
</comment>
<dbReference type="Gene3D" id="3.40.50.10540">
    <property type="entry name" value="Crotonobetainyl-coa:carnitine coa-transferase, domain 1"/>
    <property type="match status" value="1"/>
</dbReference>
<proteinExistence type="inferred from homology"/>